<accession>A0ABU6UVL5</accession>
<evidence type="ECO:0000313" key="1">
    <source>
        <dbReference type="EMBL" id="MED6165347.1"/>
    </source>
</evidence>
<evidence type="ECO:0000313" key="2">
    <source>
        <dbReference type="Proteomes" id="UP001341840"/>
    </source>
</evidence>
<gene>
    <name evidence="1" type="ORF">PIB30_098705</name>
</gene>
<proteinExistence type="predicted"/>
<comment type="caution">
    <text evidence="1">The sequence shown here is derived from an EMBL/GenBank/DDBJ whole genome shotgun (WGS) entry which is preliminary data.</text>
</comment>
<feature type="non-terminal residue" evidence="1">
    <location>
        <position position="1"/>
    </location>
</feature>
<reference evidence="1 2" key="1">
    <citation type="journal article" date="2023" name="Plants (Basel)">
        <title>Bridging the Gap: Combining Genomics and Transcriptomics Approaches to Understand Stylosanthes scabra, an Orphan Legume from the Brazilian Caatinga.</title>
        <authorList>
            <person name="Ferreira-Neto J.R.C."/>
            <person name="da Silva M.D."/>
            <person name="Binneck E."/>
            <person name="de Melo N.F."/>
            <person name="da Silva R.H."/>
            <person name="de Melo A.L.T.M."/>
            <person name="Pandolfi V."/>
            <person name="Bustamante F.O."/>
            <person name="Brasileiro-Vidal A.C."/>
            <person name="Benko-Iseppon A.M."/>
        </authorList>
    </citation>
    <scope>NUCLEOTIDE SEQUENCE [LARGE SCALE GENOMIC DNA]</scope>
    <source>
        <tissue evidence="1">Leaves</tissue>
    </source>
</reference>
<dbReference type="EMBL" id="JASCZI010123383">
    <property type="protein sequence ID" value="MED6165347.1"/>
    <property type="molecule type" value="Genomic_DNA"/>
</dbReference>
<name>A0ABU6UVL5_9FABA</name>
<sequence length="85" mass="9152">ALMLVPRRGLWLDTGCLGVAWMPIFGLQNAWPCLGVELDAYALALSALGVLEGCWAMPRRWHPSLGVGYLSLRCGLGRLGVGLNT</sequence>
<organism evidence="1 2">
    <name type="scientific">Stylosanthes scabra</name>
    <dbReference type="NCBI Taxonomy" id="79078"/>
    <lineage>
        <taxon>Eukaryota</taxon>
        <taxon>Viridiplantae</taxon>
        <taxon>Streptophyta</taxon>
        <taxon>Embryophyta</taxon>
        <taxon>Tracheophyta</taxon>
        <taxon>Spermatophyta</taxon>
        <taxon>Magnoliopsida</taxon>
        <taxon>eudicotyledons</taxon>
        <taxon>Gunneridae</taxon>
        <taxon>Pentapetalae</taxon>
        <taxon>rosids</taxon>
        <taxon>fabids</taxon>
        <taxon>Fabales</taxon>
        <taxon>Fabaceae</taxon>
        <taxon>Papilionoideae</taxon>
        <taxon>50 kb inversion clade</taxon>
        <taxon>dalbergioids sensu lato</taxon>
        <taxon>Dalbergieae</taxon>
        <taxon>Pterocarpus clade</taxon>
        <taxon>Stylosanthes</taxon>
    </lineage>
</organism>
<dbReference type="Proteomes" id="UP001341840">
    <property type="component" value="Unassembled WGS sequence"/>
</dbReference>
<keyword evidence="2" id="KW-1185">Reference proteome</keyword>
<protein>
    <submittedName>
        <fullName evidence="1">Uncharacterized protein</fullName>
    </submittedName>
</protein>